<evidence type="ECO:0000313" key="2">
    <source>
        <dbReference type="Proteomes" id="UP000053558"/>
    </source>
</evidence>
<proteinExistence type="predicted"/>
<dbReference type="GeneID" id="19203332"/>
<dbReference type="Proteomes" id="UP000053558">
    <property type="component" value="Unassembled WGS sequence"/>
</dbReference>
<keyword evidence="2" id="KW-1185">Reference proteome</keyword>
<evidence type="ECO:0000313" key="1">
    <source>
        <dbReference type="EMBL" id="EIW80850.1"/>
    </source>
</evidence>
<protein>
    <submittedName>
        <fullName evidence="1">Uncharacterized protein</fullName>
    </submittedName>
</protein>
<dbReference type="RefSeq" id="XP_007769685.1">
    <property type="nucleotide sequence ID" value="XM_007771495.1"/>
</dbReference>
<gene>
    <name evidence="1" type="ORF">CONPUDRAFT_154839</name>
</gene>
<comment type="caution">
    <text evidence="1">The sequence shown here is derived from an EMBL/GenBank/DDBJ whole genome shotgun (WGS) entry which is preliminary data.</text>
</comment>
<reference evidence="2" key="1">
    <citation type="journal article" date="2012" name="Science">
        <title>The Paleozoic origin of enzymatic lignin decomposition reconstructed from 31 fungal genomes.</title>
        <authorList>
            <person name="Floudas D."/>
            <person name="Binder M."/>
            <person name="Riley R."/>
            <person name="Barry K."/>
            <person name="Blanchette R.A."/>
            <person name="Henrissat B."/>
            <person name="Martinez A.T."/>
            <person name="Otillar R."/>
            <person name="Spatafora J.W."/>
            <person name="Yadav J.S."/>
            <person name="Aerts A."/>
            <person name="Benoit I."/>
            <person name="Boyd A."/>
            <person name="Carlson A."/>
            <person name="Copeland A."/>
            <person name="Coutinho P.M."/>
            <person name="de Vries R.P."/>
            <person name="Ferreira P."/>
            <person name="Findley K."/>
            <person name="Foster B."/>
            <person name="Gaskell J."/>
            <person name="Glotzer D."/>
            <person name="Gorecki P."/>
            <person name="Heitman J."/>
            <person name="Hesse C."/>
            <person name="Hori C."/>
            <person name="Igarashi K."/>
            <person name="Jurgens J.A."/>
            <person name="Kallen N."/>
            <person name="Kersten P."/>
            <person name="Kohler A."/>
            <person name="Kuees U."/>
            <person name="Kumar T.K.A."/>
            <person name="Kuo A."/>
            <person name="LaButti K."/>
            <person name="Larrondo L.F."/>
            <person name="Lindquist E."/>
            <person name="Ling A."/>
            <person name="Lombard V."/>
            <person name="Lucas S."/>
            <person name="Lundell T."/>
            <person name="Martin R."/>
            <person name="McLaughlin D.J."/>
            <person name="Morgenstern I."/>
            <person name="Morin E."/>
            <person name="Murat C."/>
            <person name="Nagy L.G."/>
            <person name="Nolan M."/>
            <person name="Ohm R.A."/>
            <person name="Patyshakuliyeva A."/>
            <person name="Rokas A."/>
            <person name="Ruiz-Duenas F.J."/>
            <person name="Sabat G."/>
            <person name="Salamov A."/>
            <person name="Samejima M."/>
            <person name="Schmutz J."/>
            <person name="Slot J.C."/>
            <person name="St John F."/>
            <person name="Stenlid J."/>
            <person name="Sun H."/>
            <person name="Sun S."/>
            <person name="Syed K."/>
            <person name="Tsang A."/>
            <person name="Wiebenga A."/>
            <person name="Young D."/>
            <person name="Pisabarro A."/>
            <person name="Eastwood D.C."/>
            <person name="Martin F."/>
            <person name="Cullen D."/>
            <person name="Grigoriev I.V."/>
            <person name="Hibbett D.S."/>
        </authorList>
    </citation>
    <scope>NUCLEOTIDE SEQUENCE [LARGE SCALE GENOMIC DNA]</scope>
    <source>
        <strain evidence="2">RWD-64-598 SS2</strain>
    </source>
</reference>
<dbReference type="KEGG" id="cput:CONPUDRAFT_154839"/>
<organism evidence="1 2">
    <name type="scientific">Coniophora puteana (strain RWD-64-598)</name>
    <name type="common">Brown rot fungus</name>
    <dbReference type="NCBI Taxonomy" id="741705"/>
    <lineage>
        <taxon>Eukaryota</taxon>
        <taxon>Fungi</taxon>
        <taxon>Dikarya</taxon>
        <taxon>Basidiomycota</taxon>
        <taxon>Agaricomycotina</taxon>
        <taxon>Agaricomycetes</taxon>
        <taxon>Agaricomycetidae</taxon>
        <taxon>Boletales</taxon>
        <taxon>Coniophorineae</taxon>
        <taxon>Coniophoraceae</taxon>
        <taxon>Coniophora</taxon>
    </lineage>
</organism>
<name>A0A5M3MP84_CONPW</name>
<accession>A0A5M3MP84</accession>
<dbReference type="EMBL" id="JH711579">
    <property type="protein sequence ID" value="EIW80850.1"/>
    <property type="molecule type" value="Genomic_DNA"/>
</dbReference>
<dbReference type="AlphaFoldDB" id="A0A5M3MP84"/>
<sequence length="206" mass="22955">MVEELVDYGGTGGWVIDDGDDMPMDWGSMVVGRRDVKIAPELGRNISRVLRKRKTIWDSHRASSYLAENGTILDNVLICRQEVLKLAHAEVALSAISGVRICQQQQSSCVMRKCPPPCRAALVRDHVDIRGLLGESRRTAMVEELVNYGGTGGWVIDDGDDMPMDWGSMVVGRRDVKIAPELGRNISRILQPLLWELLDDRGTWAN</sequence>